<evidence type="ECO:0000256" key="1">
    <source>
        <dbReference type="SAM" id="Phobius"/>
    </source>
</evidence>
<reference evidence="2 3" key="2">
    <citation type="submission" date="2018-10" db="EMBL/GenBank/DDBJ databases">
        <authorList>
            <consortium name="Pathogen Informatics"/>
        </authorList>
    </citation>
    <scope>NUCLEOTIDE SEQUENCE [LARGE SCALE GENOMIC DNA]</scope>
</reference>
<protein>
    <submittedName>
        <fullName evidence="2 4">Uncharacterized protein</fullName>
    </submittedName>
</protein>
<dbReference type="WBParaSite" id="EVEC_0000715701-mRNA-1">
    <property type="protein sequence ID" value="EVEC_0000715701-mRNA-1"/>
    <property type="gene ID" value="EVEC_0000715701"/>
</dbReference>
<keyword evidence="3" id="KW-1185">Reference proteome</keyword>
<evidence type="ECO:0000313" key="2">
    <source>
        <dbReference type="EMBL" id="VDD91927.1"/>
    </source>
</evidence>
<accession>A0A0N4V9N9</accession>
<dbReference type="Proteomes" id="UP000274131">
    <property type="component" value="Unassembled WGS sequence"/>
</dbReference>
<gene>
    <name evidence="2" type="ORF">EVEC_LOCUS6678</name>
</gene>
<dbReference type="AlphaFoldDB" id="A0A0N4V9N9"/>
<keyword evidence="1" id="KW-0472">Membrane</keyword>
<sequence>MIVFGVSLNYSSAEIDARLSGRGCQSPIVVSLLLLLLFPGAACLKFLSKNTLRKTVGPIGSGAGRLCSKQNAGGSIPA</sequence>
<dbReference type="EMBL" id="UXUI01008605">
    <property type="protein sequence ID" value="VDD91927.1"/>
    <property type="molecule type" value="Genomic_DNA"/>
</dbReference>
<keyword evidence="1" id="KW-0812">Transmembrane</keyword>
<reference evidence="4" key="1">
    <citation type="submission" date="2017-02" db="UniProtKB">
        <authorList>
            <consortium name="WormBaseParasite"/>
        </authorList>
    </citation>
    <scope>IDENTIFICATION</scope>
</reference>
<organism evidence="4">
    <name type="scientific">Enterobius vermicularis</name>
    <name type="common">Human pinworm</name>
    <dbReference type="NCBI Taxonomy" id="51028"/>
    <lineage>
        <taxon>Eukaryota</taxon>
        <taxon>Metazoa</taxon>
        <taxon>Ecdysozoa</taxon>
        <taxon>Nematoda</taxon>
        <taxon>Chromadorea</taxon>
        <taxon>Rhabditida</taxon>
        <taxon>Spirurina</taxon>
        <taxon>Oxyuridomorpha</taxon>
        <taxon>Oxyuroidea</taxon>
        <taxon>Oxyuridae</taxon>
        <taxon>Enterobius</taxon>
    </lineage>
</organism>
<evidence type="ECO:0000313" key="4">
    <source>
        <dbReference type="WBParaSite" id="EVEC_0000715701-mRNA-1"/>
    </source>
</evidence>
<evidence type="ECO:0000313" key="3">
    <source>
        <dbReference type="Proteomes" id="UP000274131"/>
    </source>
</evidence>
<proteinExistence type="predicted"/>
<name>A0A0N4V9N9_ENTVE</name>
<keyword evidence="1" id="KW-1133">Transmembrane helix</keyword>
<feature type="transmembrane region" description="Helical" evidence="1">
    <location>
        <begin position="28"/>
        <end position="47"/>
    </location>
</feature>